<gene>
    <name evidence="9" type="ORF">GCM10022262_27230</name>
</gene>
<name>A0ABP8EWJ2_9MICO</name>
<dbReference type="InterPro" id="IPR050583">
    <property type="entry name" value="Mycobacterial_A85_antigen"/>
</dbReference>
<dbReference type="EC" id="2.3.1.122" evidence="3"/>
<comment type="catalytic activity">
    <reaction evidence="1">
        <text>2 alpha,alpha'-trehalose 6-mycolate = alpha,alpha'-trehalose 6,6'-bismycolate + alpha,alpha-trehalose</text>
        <dbReference type="Rhea" id="RHEA:23472"/>
        <dbReference type="ChEBI" id="CHEBI:16551"/>
        <dbReference type="ChEBI" id="CHEBI:18195"/>
        <dbReference type="ChEBI" id="CHEBI:18234"/>
        <dbReference type="EC" id="2.3.1.122"/>
    </reaction>
</comment>
<comment type="catalytic activity">
    <reaction evidence="8">
        <text>an acyl-CoA + a 1,2-diacyl-sn-glycerol = a triacyl-sn-glycerol + CoA</text>
        <dbReference type="Rhea" id="RHEA:10868"/>
        <dbReference type="ChEBI" id="CHEBI:17815"/>
        <dbReference type="ChEBI" id="CHEBI:57287"/>
        <dbReference type="ChEBI" id="CHEBI:58342"/>
        <dbReference type="ChEBI" id="CHEBI:64615"/>
        <dbReference type="EC" id="2.3.1.20"/>
    </reaction>
</comment>
<keyword evidence="10" id="KW-1185">Reference proteome</keyword>
<comment type="similarity">
    <text evidence="2">Belongs to the mycobacterial A85 antigen family.</text>
</comment>
<dbReference type="Gene3D" id="3.40.50.1820">
    <property type="entry name" value="alpha/beta hydrolase"/>
    <property type="match status" value="1"/>
</dbReference>
<dbReference type="RefSeq" id="WP_345042192.1">
    <property type="nucleotide sequence ID" value="NZ_BAABBA010000013.1"/>
</dbReference>
<dbReference type="EC" id="2.3.1.20" evidence="4"/>
<evidence type="ECO:0000313" key="10">
    <source>
        <dbReference type="Proteomes" id="UP001499841"/>
    </source>
</evidence>
<evidence type="ECO:0000313" key="9">
    <source>
        <dbReference type="EMBL" id="GAA4288363.1"/>
    </source>
</evidence>
<protein>
    <recommendedName>
        <fullName evidence="7">Acyl-CoA:diacylglycerol acyltransferase</fullName>
        <ecNumber evidence="3">2.3.1.122</ecNumber>
        <ecNumber evidence="4">2.3.1.20</ecNumber>
    </recommendedName>
</protein>
<reference evidence="10" key="1">
    <citation type="journal article" date="2019" name="Int. J. Syst. Evol. Microbiol.">
        <title>The Global Catalogue of Microorganisms (GCM) 10K type strain sequencing project: providing services to taxonomists for standard genome sequencing and annotation.</title>
        <authorList>
            <consortium name="The Broad Institute Genomics Platform"/>
            <consortium name="The Broad Institute Genome Sequencing Center for Infectious Disease"/>
            <person name="Wu L."/>
            <person name="Ma J."/>
        </authorList>
    </citation>
    <scope>NUCLEOTIDE SEQUENCE [LARGE SCALE GENOMIC DNA]</scope>
    <source>
        <strain evidence="10">JCM 17459</strain>
    </source>
</reference>
<evidence type="ECO:0000256" key="3">
    <source>
        <dbReference type="ARBA" id="ARBA00012820"/>
    </source>
</evidence>
<evidence type="ECO:0000256" key="1">
    <source>
        <dbReference type="ARBA" id="ARBA00000697"/>
    </source>
</evidence>
<evidence type="ECO:0000256" key="8">
    <source>
        <dbReference type="ARBA" id="ARBA00048109"/>
    </source>
</evidence>
<evidence type="ECO:0000256" key="6">
    <source>
        <dbReference type="ARBA" id="ARBA00023315"/>
    </source>
</evidence>
<dbReference type="InterPro" id="IPR010620">
    <property type="entry name" value="SBBP_repeat"/>
</dbReference>
<dbReference type="PANTHER" id="PTHR48098:SF1">
    <property type="entry name" value="DIACYLGLYCEROL ACYLTRANSFERASE_MYCOLYLTRANSFERASE AG85A"/>
    <property type="match status" value="1"/>
</dbReference>
<evidence type="ECO:0000256" key="7">
    <source>
        <dbReference type="ARBA" id="ARBA00032572"/>
    </source>
</evidence>
<dbReference type="SUPFAM" id="SSF53474">
    <property type="entry name" value="alpha/beta-Hydrolases"/>
    <property type="match status" value="1"/>
</dbReference>
<evidence type="ECO:0000256" key="5">
    <source>
        <dbReference type="ARBA" id="ARBA00022679"/>
    </source>
</evidence>
<dbReference type="Gene3D" id="2.80.10.50">
    <property type="match status" value="1"/>
</dbReference>
<dbReference type="Proteomes" id="UP001499841">
    <property type="component" value="Unassembled WGS sequence"/>
</dbReference>
<keyword evidence="5" id="KW-0808">Transferase</keyword>
<proteinExistence type="inferred from homology"/>
<dbReference type="InterPro" id="IPR000801">
    <property type="entry name" value="Esterase-like"/>
</dbReference>
<dbReference type="PANTHER" id="PTHR48098">
    <property type="entry name" value="ENTEROCHELIN ESTERASE-RELATED"/>
    <property type="match status" value="1"/>
</dbReference>
<dbReference type="InterPro" id="IPR006311">
    <property type="entry name" value="TAT_signal"/>
</dbReference>
<accession>A0ABP8EWJ2</accession>
<dbReference type="PROSITE" id="PS51318">
    <property type="entry name" value="TAT"/>
    <property type="match status" value="1"/>
</dbReference>
<dbReference type="EMBL" id="BAABBA010000013">
    <property type="protein sequence ID" value="GAA4288363.1"/>
    <property type="molecule type" value="Genomic_DNA"/>
</dbReference>
<sequence>MTVPSRIRRTLTTLAAAAIAGAGVVLALPALAVEKGTVLGAEAPSDGVGVIDYSVYLPAGYDETDTDYPTLYLLHGRGDTQAAWQRVAGDLDEMIAAGTIQPMVVVMPDAPWNERGNWYTDSLYTGAKKTGDGAGVPVETAFTEDLVEHIDATYRTVEDRSARAVGGYSMGGAGALRFALAHQDVFSASIVLSPAVYVPQPPADSSARDHGAYGVGHKLFDKARYDELNYPSALEALDPTLPVHLFIAVGDDEWANPDPADATHDLDFEAAQLYNTARRTDGVTAEFRVLDGGHDWDVWQPAFREAITDVSARLRTSPAEPWDAELLGTGGDDRAGGVLQVVDGGTALGLTVGAAYAEVPYSGGTDVVIERRSADGTVAWRHALATAANDRAYGVVPGADGGVVTGGYTRGNLDGDHPTGVSDDVFAAAVDASGARVWTVQLGDPAAADRGYAVASDGAGGAFVAGYTSGSVDGPSAGDKDALVASIGPDGALRWATQVGGPGEDKALAVAAAPDGGVYVGGVTGGAMPGGSHAGSLDGWTAKLSTTGDVVWLDQLGTAEPDQVSGMTVRADGTVVVAGHTGARLGADAHGDKDAFVRAYSADGNQLWTSQLGSAADDRGAAVVAQPDGAVLLVGTTYGSLGGSVGGVDVFAARLDSAGTVGDVSQFGSSERDGTDEWDEANLYVSGADDGGVLISGLTFGAPDGKTRAGAGDVFSMVIAP</sequence>
<evidence type="ECO:0000256" key="4">
    <source>
        <dbReference type="ARBA" id="ARBA00013244"/>
    </source>
</evidence>
<dbReference type="InterPro" id="IPR029058">
    <property type="entry name" value="AB_hydrolase_fold"/>
</dbReference>
<keyword evidence="6" id="KW-0012">Acyltransferase</keyword>
<dbReference type="Pfam" id="PF00756">
    <property type="entry name" value="Esterase"/>
    <property type="match status" value="1"/>
</dbReference>
<evidence type="ECO:0000256" key="2">
    <source>
        <dbReference type="ARBA" id="ARBA00005874"/>
    </source>
</evidence>
<organism evidence="9 10">
    <name type="scientific">Georgenia daeguensis</name>
    <dbReference type="NCBI Taxonomy" id="908355"/>
    <lineage>
        <taxon>Bacteria</taxon>
        <taxon>Bacillati</taxon>
        <taxon>Actinomycetota</taxon>
        <taxon>Actinomycetes</taxon>
        <taxon>Micrococcales</taxon>
        <taxon>Bogoriellaceae</taxon>
        <taxon>Georgenia</taxon>
    </lineage>
</organism>
<comment type="caution">
    <text evidence="9">The sequence shown here is derived from an EMBL/GenBank/DDBJ whole genome shotgun (WGS) entry which is preliminary data.</text>
</comment>
<dbReference type="Pfam" id="PF06739">
    <property type="entry name" value="SBBP"/>
    <property type="match status" value="1"/>
</dbReference>